<organism evidence="6 7">
    <name type="scientific">Sphaerisporangium corydalis</name>
    <dbReference type="NCBI Taxonomy" id="1441875"/>
    <lineage>
        <taxon>Bacteria</taxon>
        <taxon>Bacillati</taxon>
        <taxon>Actinomycetota</taxon>
        <taxon>Actinomycetes</taxon>
        <taxon>Streptosporangiales</taxon>
        <taxon>Streptosporangiaceae</taxon>
        <taxon>Sphaerisporangium</taxon>
    </lineage>
</organism>
<dbReference type="EMBL" id="JBHSFN010000034">
    <property type="protein sequence ID" value="MFC4591550.1"/>
    <property type="molecule type" value="Genomic_DNA"/>
</dbReference>
<dbReference type="Pfam" id="PF08242">
    <property type="entry name" value="Methyltransf_12"/>
    <property type="match status" value="1"/>
</dbReference>
<keyword evidence="1 6" id="KW-0489">Methyltransferase</keyword>
<dbReference type="PANTHER" id="PTHR43464:SF19">
    <property type="entry name" value="UBIQUINONE BIOSYNTHESIS O-METHYLTRANSFERASE, MITOCHONDRIAL"/>
    <property type="match status" value="1"/>
</dbReference>
<dbReference type="Proteomes" id="UP001595891">
    <property type="component" value="Unassembled WGS sequence"/>
</dbReference>
<evidence type="ECO:0000256" key="2">
    <source>
        <dbReference type="ARBA" id="ARBA00022679"/>
    </source>
</evidence>
<dbReference type="PANTHER" id="PTHR43464">
    <property type="entry name" value="METHYLTRANSFERASE"/>
    <property type="match status" value="1"/>
</dbReference>
<feature type="domain" description="Methyltransferase type 12" evidence="5">
    <location>
        <begin position="54"/>
        <end position="151"/>
    </location>
</feature>
<keyword evidence="7" id="KW-1185">Reference proteome</keyword>
<dbReference type="RefSeq" id="WP_380708498.1">
    <property type="nucleotide sequence ID" value="NZ_JANZYP010000054.1"/>
</dbReference>
<keyword evidence="2" id="KW-0808">Transferase</keyword>
<dbReference type="SUPFAM" id="SSF53335">
    <property type="entry name" value="S-adenosyl-L-methionine-dependent methyltransferases"/>
    <property type="match status" value="1"/>
</dbReference>
<protein>
    <submittedName>
        <fullName evidence="6">Class I SAM-dependent methyltransferase</fullName>
    </submittedName>
</protein>
<evidence type="ECO:0000259" key="5">
    <source>
        <dbReference type="Pfam" id="PF08242"/>
    </source>
</evidence>
<sequence length="301" mass="32333">MDENLLQVRRGERFAFGRNWKAFTGLVDERRVQSAAGSLRSALGVEDLAGRTFLDVGCGSGLFSLAAHRLGARVHAFDVDAEAVESAVRLRGAFAPGAPWTIERGSILDGGHLARLGTFDVVYAWGVLHHTGAMWRAFDAAVGLVAPGGLLFVSIYNDQGGRSRVWAAVKRRYNRSGPLARGALVAASSAYIYRAWPLLTLTRLLTGHTARPAARPRGMSRWHDMLDWVGGYPFEVAKPEQILARAHGHDLGLLRLKTCGGGLGCNEYLLGRPGGQEPAQAAGDLAHLGGTRGQPSQGHPR</sequence>
<keyword evidence="3" id="KW-0949">S-adenosyl-L-methionine</keyword>
<feature type="region of interest" description="Disordered" evidence="4">
    <location>
        <begin position="279"/>
        <end position="301"/>
    </location>
</feature>
<evidence type="ECO:0000256" key="3">
    <source>
        <dbReference type="ARBA" id="ARBA00022691"/>
    </source>
</evidence>
<reference evidence="7" key="1">
    <citation type="journal article" date="2019" name="Int. J. Syst. Evol. Microbiol.">
        <title>The Global Catalogue of Microorganisms (GCM) 10K type strain sequencing project: providing services to taxonomists for standard genome sequencing and annotation.</title>
        <authorList>
            <consortium name="The Broad Institute Genomics Platform"/>
            <consortium name="The Broad Institute Genome Sequencing Center for Infectious Disease"/>
            <person name="Wu L."/>
            <person name="Ma J."/>
        </authorList>
    </citation>
    <scope>NUCLEOTIDE SEQUENCE [LARGE SCALE GENOMIC DNA]</scope>
    <source>
        <strain evidence="7">CCUG 49560</strain>
    </source>
</reference>
<gene>
    <name evidence="6" type="ORF">ACFO8L_36040</name>
</gene>
<dbReference type="InterPro" id="IPR013217">
    <property type="entry name" value="Methyltransf_12"/>
</dbReference>
<name>A0ABV9ES52_9ACTN</name>
<evidence type="ECO:0000256" key="1">
    <source>
        <dbReference type="ARBA" id="ARBA00022603"/>
    </source>
</evidence>
<dbReference type="GO" id="GO:0008168">
    <property type="term" value="F:methyltransferase activity"/>
    <property type="evidence" value="ECO:0007669"/>
    <property type="project" value="UniProtKB-KW"/>
</dbReference>
<evidence type="ECO:0000313" key="6">
    <source>
        <dbReference type="EMBL" id="MFC4591550.1"/>
    </source>
</evidence>
<accession>A0ABV9ES52</accession>
<proteinExistence type="predicted"/>
<dbReference type="Gene3D" id="3.40.50.150">
    <property type="entry name" value="Vaccinia Virus protein VP39"/>
    <property type="match status" value="1"/>
</dbReference>
<comment type="caution">
    <text evidence="6">The sequence shown here is derived from an EMBL/GenBank/DDBJ whole genome shotgun (WGS) entry which is preliminary data.</text>
</comment>
<dbReference type="GO" id="GO:0032259">
    <property type="term" value="P:methylation"/>
    <property type="evidence" value="ECO:0007669"/>
    <property type="project" value="UniProtKB-KW"/>
</dbReference>
<evidence type="ECO:0000313" key="7">
    <source>
        <dbReference type="Proteomes" id="UP001595891"/>
    </source>
</evidence>
<dbReference type="InterPro" id="IPR029063">
    <property type="entry name" value="SAM-dependent_MTases_sf"/>
</dbReference>
<dbReference type="CDD" id="cd02440">
    <property type="entry name" value="AdoMet_MTases"/>
    <property type="match status" value="1"/>
</dbReference>
<evidence type="ECO:0000256" key="4">
    <source>
        <dbReference type="SAM" id="MobiDB-lite"/>
    </source>
</evidence>